<dbReference type="Gene3D" id="3.40.395.10">
    <property type="entry name" value="Adenoviral Proteinase, Chain A"/>
    <property type="match status" value="1"/>
</dbReference>
<keyword evidence="7" id="KW-1185">Reference proteome</keyword>
<evidence type="ECO:0000313" key="6">
    <source>
        <dbReference type="EMBL" id="MED6180418.1"/>
    </source>
</evidence>
<keyword evidence="3" id="KW-0378">Hydrolase</keyword>
<evidence type="ECO:0000256" key="1">
    <source>
        <dbReference type="ARBA" id="ARBA00005234"/>
    </source>
</evidence>
<dbReference type="InterPro" id="IPR038765">
    <property type="entry name" value="Papain-like_cys_pep_sf"/>
</dbReference>
<organism evidence="6 7">
    <name type="scientific">Stylosanthes scabra</name>
    <dbReference type="NCBI Taxonomy" id="79078"/>
    <lineage>
        <taxon>Eukaryota</taxon>
        <taxon>Viridiplantae</taxon>
        <taxon>Streptophyta</taxon>
        <taxon>Embryophyta</taxon>
        <taxon>Tracheophyta</taxon>
        <taxon>Spermatophyta</taxon>
        <taxon>Magnoliopsida</taxon>
        <taxon>eudicotyledons</taxon>
        <taxon>Gunneridae</taxon>
        <taxon>Pentapetalae</taxon>
        <taxon>rosids</taxon>
        <taxon>fabids</taxon>
        <taxon>Fabales</taxon>
        <taxon>Fabaceae</taxon>
        <taxon>Papilionoideae</taxon>
        <taxon>50 kb inversion clade</taxon>
        <taxon>dalbergioids sensu lato</taxon>
        <taxon>Dalbergieae</taxon>
        <taxon>Pterocarpus clade</taxon>
        <taxon>Stylosanthes</taxon>
    </lineage>
</organism>
<gene>
    <name evidence="6" type="ORF">PIB30_010048</name>
</gene>
<dbReference type="EMBL" id="JASCZI010181266">
    <property type="protein sequence ID" value="MED6180418.1"/>
    <property type="molecule type" value="Genomic_DNA"/>
</dbReference>
<name>A0ABU6W609_9FABA</name>
<evidence type="ECO:0000259" key="5">
    <source>
        <dbReference type="PROSITE" id="PS50600"/>
    </source>
</evidence>
<dbReference type="PANTHER" id="PTHR12606:SF141">
    <property type="entry name" value="GH15225P-RELATED"/>
    <property type="match status" value="1"/>
</dbReference>
<proteinExistence type="inferred from homology"/>
<evidence type="ECO:0000256" key="2">
    <source>
        <dbReference type="ARBA" id="ARBA00022670"/>
    </source>
</evidence>
<keyword evidence="4" id="KW-0788">Thiol protease</keyword>
<sequence>MSSIAMNEEAPTKALMEEERRTMKNNYPVSLNDQRGLQWLFPVRYRNHWFLYALDISKGKLYVLDSMYSESNDEKRGKFDEYVFPCEYDVVPKQPNTYNCGVFVIEFMRLWDEGETSVAMIK</sequence>
<accession>A0ABU6W609</accession>
<dbReference type="PROSITE" id="PS50600">
    <property type="entry name" value="ULP_PROTEASE"/>
    <property type="match status" value="1"/>
</dbReference>
<dbReference type="Proteomes" id="UP001341840">
    <property type="component" value="Unassembled WGS sequence"/>
</dbReference>
<dbReference type="PANTHER" id="PTHR12606">
    <property type="entry name" value="SENTRIN/SUMO-SPECIFIC PROTEASE"/>
    <property type="match status" value="1"/>
</dbReference>
<comment type="similarity">
    <text evidence="1">Belongs to the peptidase C48 family.</text>
</comment>
<protein>
    <recommendedName>
        <fullName evidence="5">Ubiquitin-like protease family profile domain-containing protein</fullName>
    </recommendedName>
</protein>
<dbReference type="Pfam" id="PF02902">
    <property type="entry name" value="Peptidase_C48"/>
    <property type="match status" value="1"/>
</dbReference>
<evidence type="ECO:0000313" key="7">
    <source>
        <dbReference type="Proteomes" id="UP001341840"/>
    </source>
</evidence>
<dbReference type="SUPFAM" id="SSF54001">
    <property type="entry name" value="Cysteine proteinases"/>
    <property type="match status" value="1"/>
</dbReference>
<reference evidence="6 7" key="1">
    <citation type="journal article" date="2023" name="Plants (Basel)">
        <title>Bridging the Gap: Combining Genomics and Transcriptomics Approaches to Understand Stylosanthes scabra, an Orphan Legume from the Brazilian Caatinga.</title>
        <authorList>
            <person name="Ferreira-Neto J.R.C."/>
            <person name="da Silva M.D."/>
            <person name="Binneck E."/>
            <person name="de Melo N.F."/>
            <person name="da Silva R.H."/>
            <person name="de Melo A.L.T.M."/>
            <person name="Pandolfi V."/>
            <person name="Bustamante F.O."/>
            <person name="Brasileiro-Vidal A.C."/>
            <person name="Benko-Iseppon A.M."/>
        </authorList>
    </citation>
    <scope>NUCLEOTIDE SEQUENCE [LARGE SCALE GENOMIC DNA]</scope>
    <source>
        <tissue evidence="6">Leaves</tissue>
    </source>
</reference>
<evidence type="ECO:0000256" key="3">
    <source>
        <dbReference type="ARBA" id="ARBA00022801"/>
    </source>
</evidence>
<evidence type="ECO:0000256" key="4">
    <source>
        <dbReference type="ARBA" id="ARBA00022807"/>
    </source>
</evidence>
<keyword evidence="2" id="KW-0645">Protease</keyword>
<feature type="domain" description="Ubiquitin-like protease family profile" evidence="5">
    <location>
        <begin position="1"/>
        <end position="111"/>
    </location>
</feature>
<dbReference type="InterPro" id="IPR003653">
    <property type="entry name" value="Peptidase_C48_C"/>
</dbReference>
<comment type="caution">
    <text evidence="6">The sequence shown here is derived from an EMBL/GenBank/DDBJ whole genome shotgun (WGS) entry which is preliminary data.</text>
</comment>